<organism evidence="1 2">
    <name type="scientific">Paramecium pentaurelia</name>
    <dbReference type="NCBI Taxonomy" id="43138"/>
    <lineage>
        <taxon>Eukaryota</taxon>
        <taxon>Sar</taxon>
        <taxon>Alveolata</taxon>
        <taxon>Ciliophora</taxon>
        <taxon>Intramacronucleata</taxon>
        <taxon>Oligohymenophorea</taxon>
        <taxon>Peniculida</taxon>
        <taxon>Parameciidae</taxon>
        <taxon>Paramecium</taxon>
    </lineage>
</organism>
<name>A0A8S1WZE2_9CILI</name>
<dbReference type="AlphaFoldDB" id="A0A8S1WZE2"/>
<evidence type="ECO:0000313" key="2">
    <source>
        <dbReference type="Proteomes" id="UP000689195"/>
    </source>
</evidence>
<protein>
    <submittedName>
        <fullName evidence="1">Uncharacterized protein</fullName>
    </submittedName>
</protein>
<dbReference type="EMBL" id="CAJJDO010000105">
    <property type="protein sequence ID" value="CAD8194007.1"/>
    <property type="molecule type" value="Genomic_DNA"/>
</dbReference>
<accession>A0A8S1WZE2</accession>
<sequence>MVKRLNQTQPLSKKGHKNLQVWKPLEEGVVIAPPQSFCIYRDVHLGPVCGRQAKEETCGRKGHSEKVCTQCPCTAARV</sequence>
<comment type="caution">
    <text evidence="1">The sequence shown here is derived from an EMBL/GenBank/DDBJ whole genome shotgun (WGS) entry which is preliminary data.</text>
</comment>
<dbReference type="Proteomes" id="UP000689195">
    <property type="component" value="Unassembled WGS sequence"/>
</dbReference>
<evidence type="ECO:0000313" key="1">
    <source>
        <dbReference type="EMBL" id="CAD8194007.1"/>
    </source>
</evidence>
<keyword evidence="2" id="KW-1185">Reference proteome</keyword>
<reference evidence="1" key="1">
    <citation type="submission" date="2021-01" db="EMBL/GenBank/DDBJ databases">
        <authorList>
            <consortium name="Genoscope - CEA"/>
            <person name="William W."/>
        </authorList>
    </citation>
    <scope>NUCLEOTIDE SEQUENCE</scope>
</reference>
<proteinExistence type="predicted"/>
<gene>
    <name evidence="1" type="ORF">PPENT_87.1.T1050169</name>
</gene>